<dbReference type="KEGG" id="blr:BRLA_c030500"/>
<organism evidence="2 3">
    <name type="scientific">Brevibacillus laterosporus LMG 15441</name>
    <dbReference type="NCBI Taxonomy" id="1042163"/>
    <lineage>
        <taxon>Bacteria</taxon>
        <taxon>Bacillati</taxon>
        <taxon>Bacillota</taxon>
        <taxon>Bacilli</taxon>
        <taxon>Bacillales</taxon>
        <taxon>Paenibacillaceae</taxon>
        <taxon>Brevibacillus</taxon>
    </lineage>
</organism>
<dbReference type="SUPFAM" id="SSF53098">
    <property type="entry name" value="Ribonuclease H-like"/>
    <property type="match status" value="1"/>
</dbReference>
<dbReference type="eggNOG" id="COG2801">
    <property type="taxonomic scope" value="Bacteria"/>
</dbReference>
<dbReference type="Pfam" id="PF13333">
    <property type="entry name" value="rve_2"/>
    <property type="match status" value="1"/>
</dbReference>
<dbReference type="Proteomes" id="UP000005850">
    <property type="component" value="Chromosome"/>
</dbReference>
<feature type="domain" description="Integrase catalytic" evidence="1">
    <location>
        <begin position="45"/>
        <end position="96"/>
    </location>
</feature>
<reference evidence="2 3" key="1">
    <citation type="journal article" date="2011" name="J. Bacteriol.">
        <title>Genome sequence of Brevibacillus laterosporus LMG 15441, a pathogen of invertebrates.</title>
        <authorList>
            <person name="Djukic M."/>
            <person name="Poehlein A."/>
            <person name="Thurmer A."/>
            <person name="Daniel R."/>
        </authorList>
    </citation>
    <scope>NUCLEOTIDE SEQUENCE [LARGE SCALE GENOMIC DNA]</scope>
    <source>
        <strain evidence="2 3">LMG 15441</strain>
    </source>
</reference>
<dbReference type="AlphaFoldDB" id="A0A075R499"/>
<evidence type="ECO:0000313" key="2">
    <source>
        <dbReference type="EMBL" id="AIG27362.1"/>
    </source>
</evidence>
<evidence type="ECO:0000313" key="3">
    <source>
        <dbReference type="Proteomes" id="UP000005850"/>
    </source>
</evidence>
<proteinExistence type="predicted"/>
<dbReference type="EMBL" id="CP007806">
    <property type="protein sequence ID" value="AIG27362.1"/>
    <property type="molecule type" value="Genomic_DNA"/>
</dbReference>
<dbReference type="GO" id="GO:0015074">
    <property type="term" value="P:DNA integration"/>
    <property type="evidence" value="ECO:0007669"/>
    <property type="project" value="InterPro"/>
</dbReference>
<sequence length="98" mass="11587">MVSSCIVIKDTNTHPKNITNFYKHLILRLVCQEKVSVWTTLVSKVFSHLKTECLYLESFTKAEEVQKVIKRYIHFYNNERIQVRLNNLSPVKYRAQVA</sequence>
<name>A0A075R499_BRELA</name>
<dbReference type="HOGENOM" id="CLU_2328286_0_0_9"/>
<accession>A0A075R499</accession>
<dbReference type="STRING" id="1042163.BRLA_c030500"/>
<keyword evidence="3" id="KW-1185">Reference proteome</keyword>
<gene>
    <name evidence="2" type="ORF">BRLA_c030500</name>
</gene>
<dbReference type="InterPro" id="IPR001584">
    <property type="entry name" value="Integrase_cat-core"/>
</dbReference>
<evidence type="ECO:0000259" key="1">
    <source>
        <dbReference type="Pfam" id="PF13333"/>
    </source>
</evidence>
<dbReference type="InterPro" id="IPR012337">
    <property type="entry name" value="RNaseH-like_sf"/>
</dbReference>
<protein>
    <submittedName>
        <fullName evidence="2">Putative transposase OrfB</fullName>
    </submittedName>
</protein>